<dbReference type="Pfam" id="PF00534">
    <property type="entry name" value="Glycos_transf_1"/>
    <property type="match status" value="1"/>
</dbReference>
<dbReference type="Gene3D" id="3.40.50.2000">
    <property type="entry name" value="Glycogen Phosphorylase B"/>
    <property type="match status" value="2"/>
</dbReference>
<evidence type="ECO:0000259" key="3">
    <source>
        <dbReference type="Pfam" id="PF13439"/>
    </source>
</evidence>
<dbReference type="InterPro" id="IPR028098">
    <property type="entry name" value="Glyco_trans_4-like_N"/>
</dbReference>
<gene>
    <name evidence="4" type="ORF">MWN34_06055</name>
</gene>
<dbReference type="PANTHER" id="PTHR45947:SF3">
    <property type="entry name" value="SULFOQUINOVOSYL TRANSFERASE SQD2"/>
    <property type="match status" value="1"/>
</dbReference>
<reference evidence="4 5" key="1">
    <citation type="submission" date="2022-04" db="EMBL/GenBank/DDBJ databases">
        <authorList>
            <person name="Grouzdev D.S."/>
            <person name="Pantiukh K.S."/>
            <person name="Krutkina M.S."/>
        </authorList>
    </citation>
    <scope>NUCLEOTIDE SEQUENCE [LARGE SCALE GENOMIC DNA]</scope>
    <source>
        <strain evidence="4 5">6x-1</strain>
    </source>
</reference>
<evidence type="ECO:0000313" key="5">
    <source>
        <dbReference type="Proteomes" id="UP001203284"/>
    </source>
</evidence>
<dbReference type="Proteomes" id="UP001203284">
    <property type="component" value="Unassembled WGS sequence"/>
</dbReference>
<dbReference type="EMBL" id="JALKCH010000003">
    <property type="protein sequence ID" value="MCK0196474.1"/>
    <property type="molecule type" value="Genomic_DNA"/>
</dbReference>
<keyword evidence="5" id="KW-1185">Reference proteome</keyword>
<evidence type="ECO:0000256" key="1">
    <source>
        <dbReference type="SAM" id="MobiDB-lite"/>
    </source>
</evidence>
<dbReference type="InterPro" id="IPR001296">
    <property type="entry name" value="Glyco_trans_1"/>
</dbReference>
<feature type="compositionally biased region" description="Low complexity" evidence="1">
    <location>
        <begin position="402"/>
        <end position="411"/>
    </location>
</feature>
<proteinExistence type="predicted"/>
<name>A0ABT0D992_9HYPH</name>
<feature type="region of interest" description="Disordered" evidence="1">
    <location>
        <begin position="395"/>
        <end position="418"/>
    </location>
</feature>
<evidence type="ECO:0000313" key="4">
    <source>
        <dbReference type="EMBL" id="MCK0196474.1"/>
    </source>
</evidence>
<dbReference type="Pfam" id="PF13439">
    <property type="entry name" value="Glyco_transf_4"/>
    <property type="match status" value="1"/>
</dbReference>
<evidence type="ECO:0000259" key="2">
    <source>
        <dbReference type="Pfam" id="PF00534"/>
    </source>
</evidence>
<accession>A0ABT0D992</accession>
<comment type="caution">
    <text evidence="4">The sequence shown here is derived from an EMBL/GenBank/DDBJ whole genome shotgun (WGS) entry which is preliminary data.</text>
</comment>
<dbReference type="PANTHER" id="PTHR45947">
    <property type="entry name" value="SULFOQUINOVOSYL TRANSFERASE SQD2"/>
    <property type="match status" value="1"/>
</dbReference>
<feature type="domain" description="Glycosyltransferase subfamily 4-like N-terminal" evidence="3">
    <location>
        <begin position="15"/>
        <end position="190"/>
    </location>
</feature>
<dbReference type="RefSeq" id="WP_247027562.1">
    <property type="nucleotide sequence ID" value="NZ_JALKCH010000003.1"/>
</dbReference>
<protein>
    <submittedName>
        <fullName evidence="4">Glycosyltransferase family 4 protein</fullName>
    </submittedName>
</protein>
<dbReference type="SUPFAM" id="SSF53756">
    <property type="entry name" value="UDP-Glycosyltransferase/glycogen phosphorylase"/>
    <property type="match status" value="1"/>
</dbReference>
<dbReference type="InterPro" id="IPR050194">
    <property type="entry name" value="Glycosyltransferase_grp1"/>
</dbReference>
<feature type="domain" description="Glycosyl transferase family 1" evidence="2">
    <location>
        <begin position="196"/>
        <end position="336"/>
    </location>
</feature>
<organism evidence="4 5">
    <name type="scientific">Ancylobacter crimeensis</name>
    <dbReference type="NCBI Taxonomy" id="2579147"/>
    <lineage>
        <taxon>Bacteria</taxon>
        <taxon>Pseudomonadati</taxon>
        <taxon>Pseudomonadota</taxon>
        <taxon>Alphaproteobacteria</taxon>
        <taxon>Hyphomicrobiales</taxon>
        <taxon>Xanthobacteraceae</taxon>
        <taxon>Ancylobacter</taxon>
    </lineage>
</organism>
<dbReference type="CDD" id="cd03804">
    <property type="entry name" value="GT4_WbaZ-like"/>
    <property type="match status" value="1"/>
</dbReference>
<sequence>MKIAIVHEWFTTYAGSEKVLAAMLEEFPQADIFSQVDFLSDEDRAHIGGRHAKTSFIQKLPFAKKNYRYYFPLMPLAVEQHDLSGYDVIVSNSHSVAKGIIVGPDQLHICYCYSPMRYAWDLQNQYLSESGIVGFRGAFARLMLHFMRIWDTRTAAGVDHFIACSRYISRRILKSYRRDSTVIYPNVDVDSFVPGNERDDFYVTSSRMVPYKKIHLIVEAFARMPHRKLVVIGDGPQFKRIKALATPNISVLGFQEFPVLLDHLQRARAFLFAAEEDFGIAPLEAQACGTPVIAFARGGASETVIDGVTGVYFHEQTPEAICDAVARFEELPPGHFDEEELREHARSFSTAMFRDQFRTFVEDAWAAHCLKLAPGRSRPHGLGQPMPIAEKIEPARDHRAAGRASVRSAGGNVYDLQS</sequence>